<evidence type="ECO:0000313" key="4">
    <source>
        <dbReference type="Proteomes" id="UP000295361"/>
    </source>
</evidence>
<dbReference type="RefSeq" id="WP_133704150.1">
    <property type="nucleotide sequence ID" value="NZ_SNXS01000019.1"/>
</dbReference>
<dbReference type="InterPro" id="IPR007035">
    <property type="entry name" value="Peptidase_M55"/>
</dbReference>
<name>A0A4R6Q9S7_9BURK</name>
<protein>
    <submittedName>
        <fullName evidence="3">D-aminopeptidase DppA</fullName>
    </submittedName>
</protein>
<keyword evidence="4" id="KW-1185">Reference proteome</keyword>
<feature type="active site" description="Nucleophile" evidence="1">
    <location>
        <position position="114"/>
    </location>
</feature>
<evidence type="ECO:0000256" key="2">
    <source>
        <dbReference type="PIRSR" id="PIRSR015853-2"/>
    </source>
</evidence>
<keyword evidence="3" id="KW-0645">Protease</keyword>
<dbReference type="Proteomes" id="UP000295361">
    <property type="component" value="Unassembled WGS sequence"/>
</dbReference>
<dbReference type="OrthoDB" id="9785420at2"/>
<feature type="binding site" evidence="2">
    <location>
        <position position="133"/>
    </location>
    <ligand>
        <name>Zn(2+)</name>
        <dbReference type="ChEBI" id="CHEBI:29105"/>
        <label>2</label>
    </ligand>
</feature>
<dbReference type="SUPFAM" id="SSF63992">
    <property type="entry name" value="Dipeptide transport protein"/>
    <property type="match status" value="1"/>
</dbReference>
<reference evidence="3 4" key="1">
    <citation type="submission" date="2019-03" db="EMBL/GenBank/DDBJ databases">
        <title>Genomic Encyclopedia of Type Strains, Phase IV (KMG-IV): sequencing the most valuable type-strain genomes for metagenomic binning, comparative biology and taxonomic classification.</title>
        <authorList>
            <person name="Goeker M."/>
        </authorList>
    </citation>
    <scope>NUCLEOTIDE SEQUENCE [LARGE SCALE GENOMIC DNA]</scope>
    <source>
        <strain evidence="3 4">DSM 16998</strain>
    </source>
</reference>
<feature type="binding site" evidence="2">
    <location>
        <position position="8"/>
    </location>
    <ligand>
        <name>Zn(2+)</name>
        <dbReference type="ChEBI" id="CHEBI:29105"/>
        <label>2</label>
    </ligand>
</feature>
<dbReference type="EMBL" id="SNXS01000019">
    <property type="protein sequence ID" value="TDP59061.1"/>
    <property type="molecule type" value="Genomic_DNA"/>
</dbReference>
<feature type="binding site" evidence="2">
    <location>
        <position position="8"/>
    </location>
    <ligand>
        <name>Zn(2+)</name>
        <dbReference type="ChEBI" id="CHEBI:29105"/>
        <label>1</label>
    </ligand>
</feature>
<dbReference type="AlphaFoldDB" id="A0A4R6Q9S7"/>
<dbReference type="GO" id="GO:0004177">
    <property type="term" value="F:aminopeptidase activity"/>
    <property type="evidence" value="ECO:0007669"/>
    <property type="project" value="UniProtKB-KW"/>
</dbReference>
<keyword evidence="3" id="KW-0378">Hydrolase</keyword>
<accession>A0A4R6Q9S7</accession>
<gene>
    <name evidence="3" type="ORF">DES47_11942</name>
</gene>
<evidence type="ECO:0000313" key="3">
    <source>
        <dbReference type="EMBL" id="TDP59061.1"/>
    </source>
</evidence>
<evidence type="ECO:0000256" key="1">
    <source>
        <dbReference type="PIRSR" id="PIRSR015853-1"/>
    </source>
</evidence>
<dbReference type="Gene3D" id="3.30.1360.130">
    <property type="entry name" value="Dipeptide transport protein"/>
    <property type="match status" value="1"/>
</dbReference>
<proteinExistence type="predicted"/>
<keyword evidence="2" id="KW-0479">Metal-binding</keyword>
<keyword evidence="2" id="KW-0862">Zinc</keyword>
<feature type="binding site" evidence="2">
    <location>
        <position position="10"/>
    </location>
    <ligand>
        <name>Zn(2+)</name>
        <dbReference type="ChEBI" id="CHEBI:29105"/>
        <label>1</label>
    </ligand>
</feature>
<comment type="caution">
    <text evidence="3">The sequence shown here is derived from an EMBL/GenBank/DDBJ whole genome shotgun (WGS) entry which is preliminary data.</text>
</comment>
<dbReference type="InterPro" id="IPR036177">
    <property type="entry name" value="Peptidase_M55_sf"/>
</dbReference>
<dbReference type="GO" id="GO:0046872">
    <property type="term" value="F:metal ion binding"/>
    <property type="evidence" value="ECO:0007669"/>
    <property type="project" value="UniProtKB-KW"/>
</dbReference>
<keyword evidence="3" id="KW-0031">Aminopeptidase</keyword>
<dbReference type="Pfam" id="PF04951">
    <property type="entry name" value="Peptidase_M55"/>
    <property type="match status" value="1"/>
</dbReference>
<sequence length="273" mass="28521">MRLLISVDIEGVAGVTHPGQGQMGNGEYEVARRLMTQEANAAIRGALAGGATEVIVNDSHGDFRNLLPLHLHPQARLLNGRPRALGMVAGVPLCQALMLVGYHAKAGAEGVLAHTISGKSFACIQINGVEYGEAALYGSLAGEFGVPVLMCSGDNVFADETRAMLPHTAFVVTKQALGQRAALHLSPEASCAAIEAGAKAAMQAHLLRPVAPVRLEGPIHCQVRAQSVALADLFAITPLVERVSGTELEFTGADMNYVVRVLNTLSAMGMGLA</sequence>
<feature type="binding site" evidence="2">
    <location>
        <position position="60"/>
    </location>
    <ligand>
        <name>Zn(2+)</name>
        <dbReference type="ChEBI" id="CHEBI:29105"/>
        <label>2</label>
    </ligand>
</feature>
<dbReference type="InterPro" id="IPR027476">
    <property type="entry name" value="DppA_N"/>
</dbReference>
<organism evidence="3 4">
    <name type="scientific">Roseateles toxinivorans</name>
    <dbReference type="NCBI Taxonomy" id="270368"/>
    <lineage>
        <taxon>Bacteria</taxon>
        <taxon>Pseudomonadati</taxon>
        <taxon>Pseudomonadota</taxon>
        <taxon>Betaproteobacteria</taxon>
        <taxon>Burkholderiales</taxon>
        <taxon>Sphaerotilaceae</taxon>
        <taxon>Roseateles</taxon>
    </lineage>
</organism>
<dbReference type="CDD" id="cd08663">
    <property type="entry name" value="DAP_dppA_1"/>
    <property type="match status" value="1"/>
</dbReference>
<dbReference type="InParanoid" id="A0A4R6Q9S7"/>
<feature type="binding site" evidence="2">
    <location>
        <position position="103"/>
    </location>
    <ligand>
        <name>Zn(2+)</name>
        <dbReference type="ChEBI" id="CHEBI:29105"/>
        <label>2</label>
    </ligand>
</feature>
<dbReference type="Gene3D" id="3.40.50.10780">
    <property type="entry name" value="Dipeptide transport protein"/>
    <property type="match status" value="1"/>
</dbReference>
<dbReference type="PIRSF" id="PIRSF015853">
    <property type="entry name" value="Pep_DppA"/>
    <property type="match status" value="1"/>
</dbReference>